<dbReference type="PANTHER" id="PTHR45024">
    <property type="entry name" value="DEHYDROGENASES, SHORT CHAIN"/>
    <property type="match status" value="1"/>
</dbReference>
<dbReference type="InterPro" id="IPR057326">
    <property type="entry name" value="KR_dom"/>
</dbReference>
<dbReference type="Proteomes" id="UP001549320">
    <property type="component" value="Unassembled WGS sequence"/>
</dbReference>
<dbReference type="PANTHER" id="PTHR45024:SF3">
    <property type="entry name" value="BLL2957 PROTEIN"/>
    <property type="match status" value="1"/>
</dbReference>
<name>A0ABV2QF23_9BURK</name>
<reference evidence="2 3" key="1">
    <citation type="submission" date="2024-06" db="EMBL/GenBank/DDBJ databases">
        <title>Sorghum-associated microbial communities from plants grown in Nebraska, USA.</title>
        <authorList>
            <person name="Schachtman D."/>
        </authorList>
    </citation>
    <scope>NUCLEOTIDE SEQUENCE [LARGE SCALE GENOMIC DNA]</scope>
    <source>
        <strain evidence="2 3">2709</strain>
    </source>
</reference>
<accession>A0ABV2QF23</accession>
<evidence type="ECO:0000313" key="3">
    <source>
        <dbReference type="Proteomes" id="UP001549320"/>
    </source>
</evidence>
<dbReference type="InterPro" id="IPR036291">
    <property type="entry name" value="NAD(P)-bd_dom_sf"/>
</dbReference>
<dbReference type="SUPFAM" id="SSF51735">
    <property type="entry name" value="NAD(P)-binding Rossmann-fold domains"/>
    <property type="match status" value="1"/>
</dbReference>
<feature type="domain" description="Ketoreductase" evidence="1">
    <location>
        <begin position="11"/>
        <end position="207"/>
    </location>
</feature>
<protein>
    <submittedName>
        <fullName evidence="2">NAD(P)-dependent dehydrogenase (Short-subunit alcohol dehydrogenase family)</fullName>
    </submittedName>
</protein>
<sequence length="309" mass="32713">MTTPTQLLKDKVVIVTGAGGGVGKGVALEAARQGARVVVNDLGVSLNGESSGSSPAEEVVAEIKAAGGQAIADGGSVAEWESASGIVERAVSTFGRIDAVVHSAGILRDSIFHKMTPSDFETVMRVHLFGAFNMARAAAGHFREQNSGALVHMTSTAGLIGSVGQANYAAAKMGIVGLSRSISMDMARFGVRSNCIAPHAFSRMIESVPGLSPEEQERYLEKRRQTTRPEQIAPLAVFLCSDAAKDVTGQIFGARGNEVYLYNQPRPVRTLHRSEGWTPGTLAEMLVPAFQSSFTPAERTKNVLGWEAI</sequence>
<evidence type="ECO:0000313" key="2">
    <source>
        <dbReference type="EMBL" id="MET4579636.1"/>
    </source>
</evidence>
<dbReference type="InterPro" id="IPR002347">
    <property type="entry name" value="SDR_fam"/>
</dbReference>
<dbReference type="PRINTS" id="PR00081">
    <property type="entry name" value="GDHRDH"/>
</dbReference>
<dbReference type="PROSITE" id="PS00061">
    <property type="entry name" value="ADH_SHORT"/>
    <property type="match status" value="1"/>
</dbReference>
<proteinExistence type="predicted"/>
<dbReference type="PRINTS" id="PR00080">
    <property type="entry name" value="SDRFAMILY"/>
</dbReference>
<evidence type="ECO:0000259" key="1">
    <source>
        <dbReference type="SMART" id="SM00822"/>
    </source>
</evidence>
<dbReference type="RefSeq" id="WP_354447896.1">
    <property type="nucleotide sequence ID" value="NZ_JBEPSH010000010.1"/>
</dbReference>
<dbReference type="SMART" id="SM00822">
    <property type="entry name" value="PKS_KR"/>
    <property type="match status" value="1"/>
</dbReference>
<keyword evidence="3" id="KW-1185">Reference proteome</keyword>
<dbReference type="InterPro" id="IPR051687">
    <property type="entry name" value="Peroxisomal_Beta-Oxidation"/>
</dbReference>
<dbReference type="Pfam" id="PF13561">
    <property type="entry name" value="adh_short_C2"/>
    <property type="match status" value="1"/>
</dbReference>
<dbReference type="EMBL" id="JBEPSH010000010">
    <property type="protein sequence ID" value="MET4579636.1"/>
    <property type="molecule type" value="Genomic_DNA"/>
</dbReference>
<organism evidence="2 3">
    <name type="scientific">Ottowia thiooxydans</name>
    <dbReference type="NCBI Taxonomy" id="219182"/>
    <lineage>
        <taxon>Bacteria</taxon>
        <taxon>Pseudomonadati</taxon>
        <taxon>Pseudomonadota</taxon>
        <taxon>Betaproteobacteria</taxon>
        <taxon>Burkholderiales</taxon>
        <taxon>Comamonadaceae</taxon>
        <taxon>Ottowia</taxon>
    </lineage>
</organism>
<gene>
    <name evidence="2" type="ORF">ABIE13_004773</name>
</gene>
<dbReference type="InterPro" id="IPR020904">
    <property type="entry name" value="Sc_DH/Rdtase_CS"/>
</dbReference>
<dbReference type="Gene3D" id="3.40.50.720">
    <property type="entry name" value="NAD(P)-binding Rossmann-like Domain"/>
    <property type="match status" value="1"/>
</dbReference>
<comment type="caution">
    <text evidence="2">The sequence shown here is derived from an EMBL/GenBank/DDBJ whole genome shotgun (WGS) entry which is preliminary data.</text>
</comment>